<accession>A0A0L6VIJ2</accession>
<evidence type="ECO:0000313" key="1">
    <source>
        <dbReference type="EMBL" id="KNZ60583.1"/>
    </source>
</evidence>
<gene>
    <name evidence="1" type="ORF">VP01_1532g2</name>
</gene>
<dbReference type="VEuPathDB" id="FungiDB:VP01_1532g2"/>
<comment type="caution">
    <text evidence="1">The sequence shown here is derived from an EMBL/GenBank/DDBJ whole genome shotgun (WGS) entry which is preliminary data.</text>
</comment>
<dbReference type="AlphaFoldDB" id="A0A0L6VIJ2"/>
<dbReference type="EMBL" id="LAVV01005920">
    <property type="protein sequence ID" value="KNZ60583.1"/>
    <property type="molecule type" value="Genomic_DNA"/>
</dbReference>
<organism evidence="1 2">
    <name type="scientific">Puccinia sorghi</name>
    <dbReference type="NCBI Taxonomy" id="27349"/>
    <lineage>
        <taxon>Eukaryota</taxon>
        <taxon>Fungi</taxon>
        <taxon>Dikarya</taxon>
        <taxon>Basidiomycota</taxon>
        <taxon>Pucciniomycotina</taxon>
        <taxon>Pucciniomycetes</taxon>
        <taxon>Pucciniales</taxon>
        <taxon>Pucciniaceae</taxon>
        <taxon>Puccinia</taxon>
    </lineage>
</organism>
<evidence type="ECO:0000313" key="2">
    <source>
        <dbReference type="Proteomes" id="UP000037035"/>
    </source>
</evidence>
<reference evidence="1 2" key="1">
    <citation type="submission" date="2015-08" db="EMBL/GenBank/DDBJ databases">
        <title>Next Generation Sequencing and Analysis of the Genome of Puccinia sorghi L Schw, the Causal Agent of Maize Common Rust.</title>
        <authorList>
            <person name="Rochi L."/>
            <person name="Burguener G."/>
            <person name="Darino M."/>
            <person name="Turjanski A."/>
            <person name="Kreff E."/>
            <person name="Dieguez M.J."/>
            <person name="Sacco F."/>
        </authorList>
    </citation>
    <scope>NUCLEOTIDE SEQUENCE [LARGE SCALE GENOMIC DNA]</scope>
    <source>
        <strain evidence="1 2">RO10H11247</strain>
    </source>
</reference>
<keyword evidence="2" id="KW-1185">Reference proteome</keyword>
<sequence>MIQREINLCPYCEHFYSESQELAKYHLSPVEWGQAANLMHLIEPLSKATEILCGSKHPTLNKALPVYLVLMKHLKRVQRGLYNQSLLMQVT</sequence>
<dbReference type="SUPFAM" id="SSF53098">
    <property type="entry name" value="Ribonuclease H-like"/>
    <property type="match status" value="1"/>
</dbReference>
<dbReference type="InterPro" id="IPR012337">
    <property type="entry name" value="RNaseH-like_sf"/>
</dbReference>
<proteinExistence type="predicted"/>
<dbReference type="Proteomes" id="UP000037035">
    <property type="component" value="Unassembled WGS sequence"/>
</dbReference>
<protein>
    <submittedName>
        <fullName evidence="1">Uncharacterized protein</fullName>
    </submittedName>
</protein>
<name>A0A0L6VIJ2_9BASI</name>